<dbReference type="PANTHER" id="PTHR24198">
    <property type="entry name" value="ANKYRIN REPEAT AND PROTEIN KINASE DOMAIN-CONTAINING PROTEIN"/>
    <property type="match status" value="1"/>
</dbReference>
<gene>
    <name evidence="6" type="ORF">C9374_001494</name>
</gene>
<feature type="domain" description="Zn(2)-C6 fungal-type" evidence="5">
    <location>
        <begin position="193"/>
        <end position="222"/>
    </location>
</feature>
<dbReference type="PROSITE" id="PS50048">
    <property type="entry name" value="ZN2_CY6_FUNGAL_2"/>
    <property type="match status" value="1"/>
</dbReference>
<dbReference type="SUPFAM" id="SSF48403">
    <property type="entry name" value="Ankyrin repeat"/>
    <property type="match status" value="1"/>
</dbReference>
<dbReference type="Pfam" id="PF00172">
    <property type="entry name" value="Zn_clus"/>
    <property type="match status" value="1"/>
</dbReference>
<dbReference type="SMART" id="SM00248">
    <property type="entry name" value="ANK"/>
    <property type="match status" value="4"/>
</dbReference>
<feature type="region of interest" description="Disordered" evidence="4">
    <location>
        <begin position="122"/>
        <end position="185"/>
    </location>
</feature>
<dbReference type="PANTHER" id="PTHR24198:SF165">
    <property type="entry name" value="ANKYRIN REPEAT-CONTAINING PROTEIN-RELATED"/>
    <property type="match status" value="1"/>
</dbReference>
<feature type="compositionally biased region" description="Basic and acidic residues" evidence="4">
    <location>
        <begin position="76"/>
        <end position="87"/>
    </location>
</feature>
<comment type="caution">
    <text evidence="6">The sequence shown here is derived from an EMBL/GenBank/DDBJ whole genome shotgun (WGS) entry which is preliminary data.</text>
</comment>
<dbReference type="InterPro" id="IPR002110">
    <property type="entry name" value="Ankyrin_rpt"/>
</dbReference>
<reference evidence="6 7" key="1">
    <citation type="journal article" date="2018" name="BMC Genomics">
        <title>The genome of Naegleria lovaniensis, the basis for a comparative approach to unravel pathogenicity factors of the human pathogenic amoeba N. fowleri.</title>
        <authorList>
            <person name="Liechti N."/>
            <person name="Schurch N."/>
            <person name="Bruggmann R."/>
            <person name="Wittwer M."/>
        </authorList>
    </citation>
    <scope>NUCLEOTIDE SEQUENCE [LARGE SCALE GENOMIC DNA]</scope>
    <source>
        <strain evidence="6 7">ATCC 30569</strain>
    </source>
</reference>
<dbReference type="Pfam" id="PF12796">
    <property type="entry name" value="Ank_2"/>
    <property type="match status" value="2"/>
</dbReference>
<evidence type="ECO:0000259" key="5">
    <source>
        <dbReference type="PROSITE" id="PS50048"/>
    </source>
</evidence>
<dbReference type="CDD" id="cd00067">
    <property type="entry name" value="GAL4"/>
    <property type="match status" value="1"/>
</dbReference>
<dbReference type="Proteomes" id="UP000816034">
    <property type="component" value="Unassembled WGS sequence"/>
</dbReference>
<dbReference type="InterPro" id="IPR036864">
    <property type="entry name" value="Zn2-C6_fun-type_DNA-bd_sf"/>
</dbReference>
<keyword evidence="2 3" id="KW-0040">ANK repeat</keyword>
<dbReference type="GO" id="GO:0000981">
    <property type="term" value="F:DNA-binding transcription factor activity, RNA polymerase II-specific"/>
    <property type="evidence" value="ECO:0007669"/>
    <property type="project" value="InterPro"/>
</dbReference>
<feature type="compositionally biased region" description="Low complexity" evidence="4">
    <location>
        <begin position="368"/>
        <end position="387"/>
    </location>
</feature>
<feature type="compositionally biased region" description="Low complexity" evidence="4">
    <location>
        <begin position="156"/>
        <end position="166"/>
    </location>
</feature>
<evidence type="ECO:0000256" key="3">
    <source>
        <dbReference type="PROSITE-ProRule" id="PRU00023"/>
    </source>
</evidence>
<protein>
    <recommendedName>
        <fullName evidence="5">Zn(2)-C6 fungal-type domain-containing protein</fullName>
    </recommendedName>
</protein>
<evidence type="ECO:0000313" key="6">
    <source>
        <dbReference type="EMBL" id="KAG2387162.1"/>
    </source>
</evidence>
<feature type="compositionally biased region" description="Polar residues" evidence="4">
    <location>
        <begin position="328"/>
        <end position="367"/>
    </location>
</feature>
<organism evidence="6 7">
    <name type="scientific">Naegleria lovaniensis</name>
    <name type="common">Amoeba</name>
    <dbReference type="NCBI Taxonomy" id="51637"/>
    <lineage>
        <taxon>Eukaryota</taxon>
        <taxon>Discoba</taxon>
        <taxon>Heterolobosea</taxon>
        <taxon>Tetramitia</taxon>
        <taxon>Eutetramitia</taxon>
        <taxon>Vahlkampfiidae</taxon>
        <taxon>Naegleria</taxon>
    </lineage>
</organism>
<feature type="region of interest" description="Disordered" evidence="4">
    <location>
        <begin position="284"/>
        <end position="390"/>
    </location>
</feature>
<feature type="region of interest" description="Disordered" evidence="4">
    <location>
        <begin position="36"/>
        <end position="88"/>
    </location>
</feature>
<evidence type="ECO:0000256" key="1">
    <source>
        <dbReference type="ARBA" id="ARBA00022737"/>
    </source>
</evidence>
<feature type="repeat" description="ANK" evidence="3">
    <location>
        <begin position="637"/>
        <end position="669"/>
    </location>
</feature>
<dbReference type="GeneID" id="68093950"/>
<evidence type="ECO:0000313" key="7">
    <source>
        <dbReference type="Proteomes" id="UP000816034"/>
    </source>
</evidence>
<evidence type="ECO:0000256" key="4">
    <source>
        <dbReference type="SAM" id="MobiDB-lite"/>
    </source>
</evidence>
<dbReference type="PROSITE" id="PS50088">
    <property type="entry name" value="ANK_REPEAT"/>
    <property type="match status" value="2"/>
</dbReference>
<dbReference type="PROSITE" id="PS50297">
    <property type="entry name" value="ANK_REP_REGION"/>
    <property type="match status" value="1"/>
</dbReference>
<feature type="repeat" description="ANK" evidence="3">
    <location>
        <begin position="604"/>
        <end position="636"/>
    </location>
</feature>
<feature type="compositionally biased region" description="Low complexity" evidence="4">
    <location>
        <begin position="301"/>
        <end position="311"/>
    </location>
</feature>
<dbReference type="Gene3D" id="4.10.240.10">
    <property type="entry name" value="Zn(2)-C6 fungal-type DNA-binding domain"/>
    <property type="match status" value="1"/>
</dbReference>
<dbReference type="InterPro" id="IPR001138">
    <property type="entry name" value="Zn2Cys6_DnaBD"/>
</dbReference>
<evidence type="ECO:0000256" key="2">
    <source>
        <dbReference type="ARBA" id="ARBA00023043"/>
    </source>
</evidence>
<sequence length="716" mass="79900">MMRNEQQQPLSDPPILWNQKHAAVVHSQMNGMNQETQFQPFNHPQQPTPNGLHLPPPPVLNKNHHHPQTSTTTEFVGDHQHTEEKETQAYLPRPVRTAAVATNTMNSTSSSLLLPVVVTPTSSHGSHANTTPTSVTGLGSNNIHNNGNHLTPTTMNSSSFSNPPFSLGNGVQQNSQDMAEQAKKRRRNQAKAACENCRKAHTACQDQKPCHRCVKLGLECVEAQKKTKMKIPKTSGTSPAYAPLSTTTTASIAATNAVHNHHSLSNGSAAMGMNGHVNHHHVDQRQPMETQQLSPNGRPISSSSSTSSSTSDGDGETQRNFNPVPVQFHSSPTAQSNGSMVNHVESSTNSPMRVVASTMQHQQPRNAQSNSSTVTSYYSSQSPPQTNTCAQPYTPVDNNNNLDMPLHISQLSPQFIVQFQQQVKDGNCDKLRATCEHCFQLITMSIEDIKKAFTVPHLSRQHHDVQFNSNRNGFLLAYLYGKFNVMNMMRDMLWTHHKKDYIDFLYKLVSLEDDKALIRMFLQGVQLDLNTIENENGVGLLSFCACFGRLDIFKMLCEEFSCSLYQCRDEKYLPIHFACSYGHVEIAEYILQKHPDQLDIQMNNHSSPLILSSAYGSMKSVKFLVERGANVHLQDHEGQSAVYHATKYNHFQIVQYLAQHNADLYAKTNSGQSIFDLAEGSPEKKLLLELIIQNKTLNDRISLQDDLIKSMRQTCK</sequence>
<dbReference type="EMBL" id="PYSW02000013">
    <property type="protein sequence ID" value="KAG2387162.1"/>
    <property type="molecule type" value="Genomic_DNA"/>
</dbReference>
<name>A0AA88KRA2_NAELO</name>
<keyword evidence="1" id="KW-0677">Repeat</keyword>
<dbReference type="RefSeq" id="XP_044551154.1">
    <property type="nucleotide sequence ID" value="XM_044690807.1"/>
</dbReference>
<proteinExistence type="predicted"/>
<dbReference type="AlphaFoldDB" id="A0AA88KRA2"/>
<dbReference type="PROSITE" id="PS00463">
    <property type="entry name" value="ZN2_CY6_FUNGAL_1"/>
    <property type="match status" value="1"/>
</dbReference>
<dbReference type="GO" id="GO:0008270">
    <property type="term" value="F:zinc ion binding"/>
    <property type="evidence" value="ECO:0007669"/>
    <property type="project" value="InterPro"/>
</dbReference>
<feature type="compositionally biased region" description="Polar residues" evidence="4">
    <location>
        <begin position="124"/>
        <end position="155"/>
    </location>
</feature>
<dbReference type="SMART" id="SM00066">
    <property type="entry name" value="GAL4"/>
    <property type="match status" value="1"/>
</dbReference>
<dbReference type="InterPro" id="IPR036770">
    <property type="entry name" value="Ankyrin_rpt-contain_sf"/>
</dbReference>
<dbReference type="SUPFAM" id="SSF57701">
    <property type="entry name" value="Zn2/Cys6 DNA-binding domain"/>
    <property type="match status" value="1"/>
</dbReference>
<feature type="compositionally biased region" description="Polar residues" evidence="4">
    <location>
        <begin position="36"/>
        <end position="45"/>
    </location>
</feature>
<accession>A0AA88KRA2</accession>
<dbReference type="Gene3D" id="1.25.40.20">
    <property type="entry name" value="Ankyrin repeat-containing domain"/>
    <property type="match status" value="1"/>
</dbReference>
<keyword evidence="7" id="KW-1185">Reference proteome</keyword>
<feature type="compositionally biased region" description="Polar residues" evidence="4">
    <location>
        <begin position="169"/>
        <end position="178"/>
    </location>
</feature>